<dbReference type="SUPFAM" id="SSF101960">
    <property type="entry name" value="Stabilizer of iron transporter SufD"/>
    <property type="match status" value="1"/>
</dbReference>
<comment type="caution">
    <text evidence="2">The sequence shown here is derived from an EMBL/GenBank/DDBJ whole genome shotgun (WGS) entry which is preliminary data.</text>
</comment>
<feature type="domain" description="SUF system FeS cluster assembly SufBD core" evidence="1">
    <location>
        <begin position="175"/>
        <end position="398"/>
    </location>
</feature>
<dbReference type="InterPro" id="IPR055346">
    <property type="entry name" value="Fe-S_cluster_assembly_SufBD"/>
</dbReference>
<dbReference type="PANTHER" id="PTHR43575">
    <property type="entry name" value="PROTEIN ABCI7, CHLOROPLASTIC"/>
    <property type="match status" value="1"/>
</dbReference>
<dbReference type="eggNOG" id="COG0719">
    <property type="taxonomic scope" value="Bacteria"/>
</dbReference>
<dbReference type="InterPro" id="IPR000825">
    <property type="entry name" value="SUF_FeS_clus_asmbl_SufBD_core"/>
</dbReference>
<evidence type="ECO:0000259" key="1">
    <source>
        <dbReference type="Pfam" id="PF01458"/>
    </source>
</evidence>
<evidence type="ECO:0000313" key="3">
    <source>
        <dbReference type="Proteomes" id="UP000016566"/>
    </source>
</evidence>
<organism evidence="2 3">
    <name type="scientific">Limimaricola cinnabarinus LL-001</name>
    <dbReference type="NCBI Taxonomy" id="1337093"/>
    <lineage>
        <taxon>Bacteria</taxon>
        <taxon>Pseudomonadati</taxon>
        <taxon>Pseudomonadota</taxon>
        <taxon>Alphaproteobacteria</taxon>
        <taxon>Rhodobacterales</taxon>
        <taxon>Paracoccaceae</taxon>
        <taxon>Limimaricola</taxon>
    </lineage>
</organism>
<gene>
    <name evidence="2" type="ORF">MBELCI_0893</name>
</gene>
<dbReference type="NCBIfam" id="TIGR01981">
    <property type="entry name" value="sufD"/>
    <property type="match status" value="1"/>
</dbReference>
<dbReference type="PANTHER" id="PTHR43575:SF1">
    <property type="entry name" value="PROTEIN ABCI7, CHLOROPLASTIC"/>
    <property type="match status" value="1"/>
</dbReference>
<dbReference type="STRING" id="1337093.MBELCI_0893"/>
<dbReference type="RefSeq" id="WP_021692949.1">
    <property type="nucleotide sequence ID" value="NZ_BATB01000007.1"/>
</dbReference>
<keyword evidence="3" id="KW-1185">Reference proteome</keyword>
<dbReference type="OrthoDB" id="9768262at2"/>
<dbReference type="Proteomes" id="UP000016566">
    <property type="component" value="Unassembled WGS sequence"/>
</dbReference>
<proteinExistence type="predicted"/>
<dbReference type="InterPro" id="IPR011542">
    <property type="entry name" value="SUF_FeS_clus_asmbl_SufD"/>
</dbReference>
<reference evidence="2" key="1">
    <citation type="journal article" date="2013" name="Genome Announc.">
        <title>Draft Genome Sequence of Loktanella cinnabarina LL-001T, Isolated from Deep-Sea Floor Sediment.</title>
        <authorList>
            <person name="Nishi S."/>
            <person name="Tsubouchi T."/>
            <person name="Takaki Y."/>
            <person name="Koyanagi R."/>
            <person name="Satoh N."/>
            <person name="Maruyama T."/>
            <person name="Hatada Y."/>
        </authorList>
    </citation>
    <scope>NUCLEOTIDE SEQUENCE [LARGE SCALE GENOMIC DNA]</scope>
    <source>
        <strain evidence="2">LL-001</strain>
    </source>
</reference>
<dbReference type="AlphaFoldDB" id="U2YJ68"/>
<accession>U2YJ68</accession>
<dbReference type="GO" id="GO:0016226">
    <property type="term" value="P:iron-sulfur cluster assembly"/>
    <property type="evidence" value="ECO:0007669"/>
    <property type="project" value="InterPro"/>
</dbReference>
<dbReference type="EMBL" id="BATB01000007">
    <property type="protein sequence ID" value="GAD54841.1"/>
    <property type="molecule type" value="Genomic_DNA"/>
</dbReference>
<name>U2YJ68_9RHOB</name>
<dbReference type="Pfam" id="PF01458">
    <property type="entry name" value="SUFBD_core"/>
    <property type="match status" value="1"/>
</dbReference>
<sequence length="427" mass="46993">MALPKAKSDATEARLSGLSIPEGGAAWAREARHDALNRLVGMGLPYRRDEYWRFTNPAEFLTPETPRAEIALDAPGFEDTEVLRVVFTDGVFDAEASDDLAQENLEIERFSDAVTKDIHWIKGLLGVLEAAGQNRVDRPLAIFNTAFAEDGIVLRATGKVSKPVHLDYRRSDDRAEAVLRHMVRVEDGAELTLLESGVGAARLNTGMEVDIADRGAFHHVRMQGRDHERRAATHVFARLGEESTFKSFTLSLNGMMTRNEVIITLKGDDAVAHVAGAALGDGRDFHHDDTVFVTHDAVNCESRQVFKKVLRNGATGVFQGKILVEPGAQKTDGYQISQSLLLDEDANFLAKPELEIYADDVQCSHGSTSGAIDDTALFYLKSRGIPEDKAQDLLVLAFVAEALAEIEDEDLAETLRGQLAGWLERRR</sequence>
<evidence type="ECO:0000313" key="2">
    <source>
        <dbReference type="EMBL" id="GAD54841.1"/>
    </source>
</evidence>
<dbReference type="InterPro" id="IPR037284">
    <property type="entry name" value="SUF_FeS_clus_asmbl_SufBD_sf"/>
</dbReference>
<protein>
    <submittedName>
        <fullName evidence="2">Iron-sulfur cluster assembly protein SufD</fullName>
    </submittedName>
</protein>